<dbReference type="EMBL" id="BAABDQ010000033">
    <property type="protein sequence ID" value="GAA3598825.1"/>
    <property type="molecule type" value="Genomic_DNA"/>
</dbReference>
<organism evidence="1 2">
    <name type="scientific">Nonomuraea rosea</name>
    <dbReference type="NCBI Taxonomy" id="638574"/>
    <lineage>
        <taxon>Bacteria</taxon>
        <taxon>Bacillati</taxon>
        <taxon>Actinomycetota</taxon>
        <taxon>Actinomycetes</taxon>
        <taxon>Streptosporangiales</taxon>
        <taxon>Streptosporangiaceae</taxon>
        <taxon>Nonomuraea</taxon>
    </lineage>
</organism>
<keyword evidence="2" id="KW-1185">Reference proteome</keyword>
<evidence type="ECO:0000313" key="2">
    <source>
        <dbReference type="Proteomes" id="UP001500630"/>
    </source>
</evidence>
<name>A0ABP6ZAS9_9ACTN</name>
<accession>A0ABP6ZAS9</accession>
<dbReference type="Proteomes" id="UP001500630">
    <property type="component" value="Unassembled WGS sequence"/>
</dbReference>
<proteinExistence type="predicted"/>
<dbReference type="RefSeq" id="WP_345572889.1">
    <property type="nucleotide sequence ID" value="NZ_BAABDQ010000033.1"/>
</dbReference>
<evidence type="ECO:0008006" key="3">
    <source>
        <dbReference type="Google" id="ProtNLM"/>
    </source>
</evidence>
<evidence type="ECO:0000313" key="1">
    <source>
        <dbReference type="EMBL" id="GAA3598825.1"/>
    </source>
</evidence>
<reference evidence="2" key="1">
    <citation type="journal article" date="2019" name="Int. J. Syst. Evol. Microbiol.">
        <title>The Global Catalogue of Microorganisms (GCM) 10K type strain sequencing project: providing services to taxonomists for standard genome sequencing and annotation.</title>
        <authorList>
            <consortium name="The Broad Institute Genomics Platform"/>
            <consortium name="The Broad Institute Genome Sequencing Center for Infectious Disease"/>
            <person name="Wu L."/>
            <person name="Ma J."/>
        </authorList>
    </citation>
    <scope>NUCLEOTIDE SEQUENCE [LARGE SCALE GENOMIC DNA]</scope>
    <source>
        <strain evidence="2">JCM 17326</strain>
    </source>
</reference>
<comment type="caution">
    <text evidence="1">The sequence shown here is derived from an EMBL/GenBank/DDBJ whole genome shotgun (WGS) entry which is preliminary data.</text>
</comment>
<gene>
    <name evidence="1" type="ORF">GCM10022419_098090</name>
</gene>
<sequence length="278" mass="29825">MTPDDQVSHPTGRDILRTALGHAETVLNGRLQAAFALGSLAHGGFVAEVSDVDLALIVDRIDEDTGQAIETVRRHAVQDYAGSAHHALAERLSIFWSDWEHLSTGRPAGRFPATDRIDLLDSGVRLHGTDRRGACARPSHDDLLLDSATFGAAKCADPGHLRMLRDPGGLARQGARAVTKAVLLPVRLLYTVVTGALGRNDTAAHWYAAASSPSSALVTHAMRWRAQGIDDVTAAADLLGHELLPLYRHSLDRIRHDVAASGHSDLAARLTRLHATLA</sequence>
<protein>
    <recommendedName>
        <fullName evidence="3">DUF4111 domain-containing protein</fullName>
    </recommendedName>
</protein>